<keyword evidence="1" id="KW-1133">Transmembrane helix</keyword>
<proteinExistence type="predicted"/>
<reference evidence="2" key="1">
    <citation type="submission" date="2020-05" db="EMBL/GenBank/DDBJ databases">
        <title>Identification of trans-AT polyketide cluster in two marine bacteria, producers of a novel glutaramide-containing polyketide sesbanimide D and analogs.</title>
        <authorList>
            <person name="Kacar D."/>
            <person name="Rodriguez P."/>
            <person name="Canedo L."/>
            <person name="Gonzalez E."/>
            <person name="Galan B."/>
            <person name="De La Calle F."/>
            <person name="Garcia J.L."/>
        </authorList>
    </citation>
    <scope>NUCLEOTIDE SEQUENCE</scope>
    <source>
        <strain evidence="2">PHM038</strain>
    </source>
</reference>
<dbReference type="AlphaFoldDB" id="A0A926S5D7"/>
<evidence type="ECO:0000313" key="3">
    <source>
        <dbReference type="Proteomes" id="UP000598467"/>
    </source>
</evidence>
<protein>
    <submittedName>
        <fullName evidence="2">Uncharacterized protein</fullName>
    </submittedName>
</protein>
<evidence type="ECO:0000256" key="1">
    <source>
        <dbReference type="SAM" id="Phobius"/>
    </source>
</evidence>
<sequence>MTQPEFNDQGNEEKPLDPAVERVQKKLRRLLAGSSLIMLAGFIAVFAAIFYKINTSGRQVDAASIARTIAIGANATVETVDWVDGRMMVLIRENGTTALLQVDPSTGRVLGRTDFVAQ</sequence>
<accession>A0A926S5D7</accession>
<dbReference type="Proteomes" id="UP000598467">
    <property type="component" value="Unassembled WGS sequence"/>
</dbReference>
<dbReference type="RefSeq" id="WP_190292098.1">
    <property type="nucleotide sequence ID" value="NZ_JABFCZ010000014.1"/>
</dbReference>
<evidence type="ECO:0000313" key="2">
    <source>
        <dbReference type="EMBL" id="MBD1547343.1"/>
    </source>
</evidence>
<name>A0A926S5D7_9HYPH</name>
<gene>
    <name evidence="2" type="ORF">HK439_13830</name>
</gene>
<organism evidence="2 3">
    <name type="scientific">Roseibium aggregatum</name>
    <dbReference type="NCBI Taxonomy" id="187304"/>
    <lineage>
        <taxon>Bacteria</taxon>
        <taxon>Pseudomonadati</taxon>
        <taxon>Pseudomonadota</taxon>
        <taxon>Alphaproteobacteria</taxon>
        <taxon>Hyphomicrobiales</taxon>
        <taxon>Stappiaceae</taxon>
        <taxon>Roseibium</taxon>
    </lineage>
</organism>
<dbReference type="EMBL" id="JABFCZ010000014">
    <property type="protein sequence ID" value="MBD1547343.1"/>
    <property type="molecule type" value="Genomic_DNA"/>
</dbReference>
<feature type="transmembrane region" description="Helical" evidence="1">
    <location>
        <begin position="30"/>
        <end position="51"/>
    </location>
</feature>
<comment type="caution">
    <text evidence="2">The sequence shown here is derived from an EMBL/GenBank/DDBJ whole genome shotgun (WGS) entry which is preliminary data.</text>
</comment>
<keyword evidence="1" id="KW-0812">Transmembrane</keyword>
<keyword evidence="1" id="KW-0472">Membrane</keyword>